<dbReference type="PANTHER" id="PTHR13477:SF0">
    <property type="entry name" value="LARGE RIBOSOMAL SUBUNIT PROTEIN ML49"/>
    <property type="match status" value="1"/>
</dbReference>
<organism evidence="9 10">
    <name type="scientific">Phascolarctos cinereus</name>
    <name type="common">Koala</name>
    <dbReference type="NCBI Taxonomy" id="38626"/>
    <lineage>
        <taxon>Eukaryota</taxon>
        <taxon>Metazoa</taxon>
        <taxon>Chordata</taxon>
        <taxon>Craniata</taxon>
        <taxon>Vertebrata</taxon>
        <taxon>Euteleostomi</taxon>
        <taxon>Mammalia</taxon>
        <taxon>Metatheria</taxon>
        <taxon>Diprotodontia</taxon>
        <taxon>Phascolarctidae</taxon>
        <taxon>Phascolarctos</taxon>
    </lineage>
</organism>
<evidence type="ECO:0000313" key="10">
    <source>
        <dbReference type="RefSeq" id="XP_020823697.1"/>
    </source>
</evidence>
<dbReference type="FunCoup" id="A0A6P5INK9">
    <property type="interactions" value="2301"/>
</dbReference>
<evidence type="ECO:0000256" key="6">
    <source>
        <dbReference type="ARBA" id="ARBA00035191"/>
    </source>
</evidence>
<reference evidence="10" key="1">
    <citation type="submission" date="2025-08" db="UniProtKB">
        <authorList>
            <consortium name="RefSeq"/>
        </authorList>
    </citation>
    <scope>IDENTIFICATION</scope>
    <source>
        <tissue evidence="10">Spleen</tissue>
    </source>
</reference>
<evidence type="ECO:0000256" key="5">
    <source>
        <dbReference type="ARBA" id="ARBA00023274"/>
    </source>
</evidence>
<evidence type="ECO:0000256" key="7">
    <source>
        <dbReference type="ARBA" id="ARBA00035545"/>
    </source>
</evidence>
<dbReference type="CTD" id="740"/>
<keyword evidence="3 10" id="KW-0689">Ribosomal protein</keyword>
<comment type="subcellular location">
    <subcellularLocation>
        <location evidence="1">Mitochondrion</location>
    </subcellularLocation>
</comment>
<dbReference type="GO" id="GO:0003735">
    <property type="term" value="F:structural constituent of ribosome"/>
    <property type="evidence" value="ECO:0007669"/>
    <property type="project" value="InterPro"/>
</dbReference>
<dbReference type="GO" id="GO:0006412">
    <property type="term" value="P:translation"/>
    <property type="evidence" value="ECO:0007669"/>
    <property type="project" value="InterPro"/>
</dbReference>
<dbReference type="AlphaFoldDB" id="A0A6P5INK9"/>
<dbReference type="RefSeq" id="XP_020823697.1">
    <property type="nucleotide sequence ID" value="XM_020968038.1"/>
</dbReference>
<dbReference type="InterPro" id="IPR007740">
    <property type="entry name" value="Ribosomal_mL49"/>
</dbReference>
<keyword evidence="9" id="KW-1185">Reference proteome</keyword>
<comment type="similarity">
    <text evidence="2">Belongs to the mitochondrion-specific ribosomal protein mL49 family.</text>
</comment>
<evidence type="ECO:0000256" key="2">
    <source>
        <dbReference type="ARBA" id="ARBA00005677"/>
    </source>
</evidence>
<dbReference type="GeneID" id="110195334"/>
<evidence type="ECO:0000313" key="9">
    <source>
        <dbReference type="Proteomes" id="UP000515140"/>
    </source>
</evidence>
<keyword evidence="5" id="KW-0687">Ribonucleoprotein</keyword>
<proteinExistence type="inferred from homology"/>
<protein>
    <recommendedName>
        <fullName evidence="6">Large ribosomal subunit protein mL49</fullName>
    </recommendedName>
    <alternativeName>
        <fullName evidence="7">39S ribosomal protein L49, mitochondrial</fullName>
    </alternativeName>
</protein>
<feature type="region of interest" description="Disordered" evidence="8">
    <location>
        <begin position="79"/>
        <end position="103"/>
    </location>
</feature>
<dbReference type="KEGG" id="pcw:110195334"/>
<sequence>MATAFAGPGSAARRFPSGVQALPLAPLLVSKFPLRADWLSKLGGRDRAESQSQTQEPSAYPGIVESTEEYKFVERLIPPASIPEPPRHQSYPTPSGWQPPKDPPPNLPYFIRRSRMHNVPVYTELTHGNRQMTLIRKVEGDIWALQKDVEEFLTLLMGKTPVTQVNEVTGTLRIKGYFDQQLKAWLLEKGF</sequence>
<dbReference type="Gene3D" id="3.30.780.10">
    <property type="entry name" value="SUI1-like domain"/>
    <property type="match status" value="1"/>
</dbReference>
<name>A0A6P5INK9_PHACI</name>
<evidence type="ECO:0000256" key="1">
    <source>
        <dbReference type="ARBA" id="ARBA00004173"/>
    </source>
</evidence>
<keyword evidence="4" id="KW-0496">Mitochondrion</keyword>
<evidence type="ECO:0000256" key="3">
    <source>
        <dbReference type="ARBA" id="ARBA00022980"/>
    </source>
</evidence>
<evidence type="ECO:0000256" key="8">
    <source>
        <dbReference type="SAM" id="MobiDB-lite"/>
    </source>
</evidence>
<dbReference type="InParanoid" id="A0A6P5INK9"/>
<dbReference type="Pfam" id="PF05046">
    <property type="entry name" value="Img2"/>
    <property type="match status" value="1"/>
</dbReference>
<dbReference type="GO" id="GO:0005762">
    <property type="term" value="C:mitochondrial large ribosomal subunit"/>
    <property type="evidence" value="ECO:0007669"/>
    <property type="project" value="Ensembl"/>
</dbReference>
<dbReference type="PANTHER" id="PTHR13477">
    <property type="entry name" value="MITOCHONDRIAL 39S RIBOSOMAL PROTEIN L49"/>
    <property type="match status" value="1"/>
</dbReference>
<evidence type="ECO:0000256" key="4">
    <source>
        <dbReference type="ARBA" id="ARBA00023128"/>
    </source>
</evidence>
<accession>A0A6P5INK9</accession>
<dbReference type="Proteomes" id="UP000515140">
    <property type="component" value="Unplaced"/>
</dbReference>
<gene>
    <name evidence="10" type="primary">MRPL49</name>
</gene>
<feature type="region of interest" description="Disordered" evidence="8">
    <location>
        <begin position="44"/>
        <end position="63"/>
    </location>
</feature>
<dbReference type="FunFam" id="3.30.780.10:FF:000009">
    <property type="entry name" value="39S ribosomal protein L49, mitochondrial"/>
    <property type="match status" value="1"/>
</dbReference>